<dbReference type="PANTHER" id="PTHR31616">
    <property type="entry name" value="TREHALASE"/>
    <property type="match status" value="1"/>
</dbReference>
<dbReference type="SUPFAM" id="SSF48208">
    <property type="entry name" value="Six-hairpin glycosidases"/>
    <property type="match status" value="1"/>
</dbReference>
<feature type="compositionally biased region" description="Low complexity" evidence="1">
    <location>
        <begin position="159"/>
        <end position="172"/>
    </location>
</feature>
<feature type="domain" description="Trehalase-like N-terminal" evidence="3">
    <location>
        <begin position="2"/>
        <end position="107"/>
    </location>
</feature>
<dbReference type="EMBL" id="CP090958">
    <property type="protein sequence ID" value="WGW13749.1"/>
    <property type="molecule type" value="Genomic_DNA"/>
</dbReference>
<dbReference type="InterPro" id="IPR011613">
    <property type="entry name" value="GH15-like"/>
</dbReference>
<dbReference type="InterPro" id="IPR045582">
    <property type="entry name" value="Trehalase-like_N"/>
</dbReference>
<feature type="region of interest" description="Disordered" evidence="1">
    <location>
        <begin position="136"/>
        <end position="176"/>
    </location>
</feature>
<keyword evidence="5" id="KW-1185">Reference proteome</keyword>
<dbReference type="InterPro" id="IPR008928">
    <property type="entry name" value="6-hairpin_glycosidase_sf"/>
</dbReference>
<keyword evidence="4" id="KW-0378">Hydrolase</keyword>
<evidence type="ECO:0000259" key="2">
    <source>
        <dbReference type="Pfam" id="PF00723"/>
    </source>
</evidence>
<organism evidence="4 5">
    <name type="scientific">Saxibacter everestensis</name>
    <dbReference type="NCBI Taxonomy" id="2909229"/>
    <lineage>
        <taxon>Bacteria</taxon>
        <taxon>Bacillati</taxon>
        <taxon>Actinomycetota</taxon>
        <taxon>Actinomycetes</taxon>
        <taxon>Micrococcales</taxon>
        <taxon>Brevibacteriaceae</taxon>
        <taxon>Saxibacter</taxon>
    </lineage>
</organism>
<dbReference type="PANTHER" id="PTHR31616:SF0">
    <property type="entry name" value="GLUCAN 1,4-ALPHA-GLUCOSIDASE"/>
    <property type="match status" value="1"/>
</dbReference>
<dbReference type="InterPro" id="IPR012341">
    <property type="entry name" value="6hp_glycosidase-like_sf"/>
</dbReference>
<dbReference type="GO" id="GO:0016787">
    <property type="term" value="F:hydrolase activity"/>
    <property type="evidence" value="ECO:0007669"/>
    <property type="project" value="UniProtKB-KW"/>
</dbReference>
<feature type="domain" description="GH15-like" evidence="2">
    <location>
        <begin position="260"/>
        <end position="624"/>
    </location>
</feature>
<evidence type="ECO:0000313" key="4">
    <source>
        <dbReference type="EMBL" id="WGW13749.1"/>
    </source>
</evidence>
<gene>
    <name evidence="4" type="ORF">LWF01_08365</name>
</gene>
<proteinExistence type="predicted"/>
<reference evidence="4 5" key="1">
    <citation type="submission" date="2023-05" db="EMBL/GenBank/DDBJ databases">
        <title>Lithophilousrod everest ZFBP1038 complete genpme.</title>
        <authorList>
            <person name="Tian M."/>
        </authorList>
    </citation>
    <scope>NUCLEOTIDE SEQUENCE [LARGE SCALE GENOMIC DNA]</scope>
    <source>
        <strain evidence="4 5">ZFBP1038</strain>
    </source>
</reference>
<dbReference type="Pfam" id="PF00723">
    <property type="entry name" value="Glyco_hydro_15"/>
    <property type="match status" value="1"/>
</dbReference>
<evidence type="ECO:0000313" key="5">
    <source>
        <dbReference type="Proteomes" id="UP001209083"/>
    </source>
</evidence>
<dbReference type="Pfam" id="PF19291">
    <property type="entry name" value="TREH_N"/>
    <property type="match status" value="1"/>
</dbReference>
<feature type="region of interest" description="Disordered" evidence="1">
    <location>
        <begin position="631"/>
        <end position="654"/>
    </location>
</feature>
<accession>A0ABY8QZU5</accession>
<dbReference type="RefSeq" id="WP_349640572.1">
    <property type="nucleotide sequence ID" value="NZ_CP090958.1"/>
</dbReference>
<evidence type="ECO:0000256" key="1">
    <source>
        <dbReference type="SAM" id="MobiDB-lite"/>
    </source>
</evidence>
<dbReference type="Proteomes" id="UP001209083">
    <property type="component" value="Chromosome"/>
</dbReference>
<dbReference type="Gene3D" id="1.50.10.10">
    <property type="match status" value="1"/>
</dbReference>
<evidence type="ECO:0000259" key="3">
    <source>
        <dbReference type="Pfam" id="PF19291"/>
    </source>
</evidence>
<name>A0ABY8QZU5_9MICO</name>
<protein>
    <submittedName>
        <fullName evidence="4">Glycoside hydrolase family 15 protein</fullName>
    </submittedName>
</protein>
<sequence length="654" mass="73517">MTTPIENYALISDCHTGALVGANGSIDWLCLPRYDSPAMFAALLGTEDNGRWLIAPNDDAASVRREYVGDSFVLRSVWTTPTGTVEVIDAMPVQDRRADIIRRIRGIKGTVEMRQELEIRFGYGDVVPWVRRLDHTPDLSAEPPAEEADQPTSRRRDSVSSGPSVPSHPYSVDDPDDRKALVAVAGPDAVKLRGPHLPSATDMRHEGTFQVAEGETLDYVMTWFPSHRKPPGPLKVTERLEHTIDYWHNWAQRSDAKYPYQEAVTRSLLVLRALTHEDTGGIVAAATTSLPERYGGERNWDYRYCWLRDAALTLEALLSHGYSDVAGHWRNWLLRAVAGDPEDLQIMYGLAGERDLPERELEHLNGYAGSRPVRVGNAAVDQYQADVLGEVMVSLEMARHANVVEDAFSWPLQRTLLGHLAKNWKEPDNGIWEVRGERQHFTHSRAMLWAAFDRGVRAVEEYGLSGDAESWRNLRDSIADEIEANGFDRRRNTYTQYYGSTTVDASLLQLAQIGYLAYDDPRMLGTVAALERDLMPDGLLLRYDTDEGVDGLPPGEHPFLACSFWLVEQYAKSGRLPDARRLMDRLLGLRNELGLLSEEYDVRNERMLGNYPQAFSHLTLVRAADAIHQASEEAADQDVSRPRQDADWIDPGSN</sequence>